<reference evidence="1" key="2">
    <citation type="submission" date="2018-05" db="EMBL/GenBank/DDBJ databases">
        <title>OpunRS2 (Oryza punctata Reference Sequence Version 2).</title>
        <authorList>
            <person name="Zhang J."/>
            <person name="Kudrna D."/>
            <person name="Lee S."/>
            <person name="Talag J."/>
            <person name="Welchert J."/>
            <person name="Wing R.A."/>
        </authorList>
    </citation>
    <scope>NUCLEOTIDE SEQUENCE [LARGE SCALE GENOMIC DNA]</scope>
</reference>
<dbReference type="AlphaFoldDB" id="A0A0E0M5D6"/>
<dbReference type="Gramene" id="OPUNC10G01600.1">
    <property type="protein sequence ID" value="OPUNC10G01600.1"/>
    <property type="gene ID" value="OPUNC10G01600"/>
</dbReference>
<evidence type="ECO:0000313" key="2">
    <source>
        <dbReference type="Proteomes" id="UP000026962"/>
    </source>
</evidence>
<evidence type="ECO:0000313" key="1">
    <source>
        <dbReference type="EnsemblPlants" id="OPUNC10G01600.1"/>
    </source>
</evidence>
<keyword evidence="2" id="KW-1185">Reference proteome</keyword>
<dbReference type="EnsemblPlants" id="OPUNC10G01600.1">
    <property type="protein sequence ID" value="OPUNC10G01600.1"/>
    <property type="gene ID" value="OPUNC10G01600"/>
</dbReference>
<proteinExistence type="predicted"/>
<sequence length="72" mass="7918">MPPCYSVANHDVGNDCHVVLYHTVFAYGESDQLSSSMACMYSSRTNTWVSMATIDVAFDFKPPLCSSTPYIG</sequence>
<dbReference type="Proteomes" id="UP000026962">
    <property type="component" value="Chromosome 10"/>
</dbReference>
<organism evidence="1">
    <name type="scientific">Oryza punctata</name>
    <name type="common">Red rice</name>
    <dbReference type="NCBI Taxonomy" id="4537"/>
    <lineage>
        <taxon>Eukaryota</taxon>
        <taxon>Viridiplantae</taxon>
        <taxon>Streptophyta</taxon>
        <taxon>Embryophyta</taxon>
        <taxon>Tracheophyta</taxon>
        <taxon>Spermatophyta</taxon>
        <taxon>Magnoliopsida</taxon>
        <taxon>Liliopsida</taxon>
        <taxon>Poales</taxon>
        <taxon>Poaceae</taxon>
        <taxon>BOP clade</taxon>
        <taxon>Oryzoideae</taxon>
        <taxon>Oryzeae</taxon>
        <taxon>Oryzinae</taxon>
        <taxon>Oryza</taxon>
    </lineage>
</organism>
<dbReference type="HOGENOM" id="CLU_2726569_0_0_1"/>
<accession>A0A0E0M5D6</accession>
<protein>
    <submittedName>
        <fullName evidence="1">Uncharacterized protein</fullName>
    </submittedName>
</protein>
<name>A0A0E0M5D6_ORYPU</name>
<reference evidence="1" key="1">
    <citation type="submission" date="2015-04" db="UniProtKB">
        <authorList>
            <consortium name="EnsemblPlants"/>
        </authorList>
    </citation>
    <scope>IDENTIFICATION</scope>
</reference>